<feature type="transmembrane region" description="Helical" evidence="8">
    <location>
        <begin position="408"/>
        <end position="426"/>
    </location>
</feature>
<keyword evidence="6 8" id="KW-0472">Membrane</keyword>
<feature type="transmembrane region" description="Helical" evidence="8">
    <location>
        <begin position="534"/>
        <end position="557"/>
    </location>
</feature>
<feature type="region of interest" description="Disordered" evidence="7">
    <location>
        <begin position="328"/>
        <end position="360"/>
    </location>
</feature>
<evidence type="ECO:0000256" key="4">
    <source>
        <dbReference type="ARBA" id="ARBA00022692"/>
    </source>
</evidence>
<evidence type="ECO:0000256" key="7">
    <source>
        <dbReference type="SAM" id="MobiDB-lite"/>
    </source>
</evidence>
<dbReference type="InterPro" id="IPR002259">
    <property type="entry name" value="Eqnu_transpt"/>
</dbReference>
<protein>
    <submittedName>
        <fullName evidence="9">Nucleobase transporter</fullName>
    </submittedName>
</protein>
<feature type="transmembrane region" description="Helical" evidence="8">
    <location>
        <begin position="499"/>
        <end position="522"/>
    </location>
</feature>
<dbReference type="EMBL" id="JAECZO010000031">
    <property type="protein sequence ID" value="KAK7194121.1"/>
    <property type="molecule type" value="Genomic_DNA"/>
</dbReference>
<evidence type="ECO:0000256" key="3">
    <source>
        <dbReference type="ARBA" id="ARBA00022448"/>
    </source>
</evidence>
<feature type="transmembrane region" description="Helical" evidence="8">
    <location>
        <begin position="470"/>
        <end position="493"/>
    </location>
</feature>
<reference evidence="9 10" key="1">
    <citation type="journal article" date="2021" name="MBio">
        <title>A New Model Trypanosomatid, Novymonas esmeraldas: Genomic Perception of Its 'Candidatus Pandoraea novymonadis' Endosymbiont.</title>
        <authorList>
            <person name="Zakharova A."/>
            <person name="Saura A."/>
            <person name="Butenko A."/>
            <person name="Podesvova L."/>
            <person name="Warmusova S."/>
            <person name="Kostygov A.Y."/>
            <person name="Nenarokova A."/>
            <person name="Lukes J."/>
            <person name="Opperdoes F.R."/>
            <person name="Yurchenko V."/>
        </authorList>
    </citation>
    <scope>NUCLEOTIDE SEQUENCE [LARGE SCALE GENOMIC DNA]</scope>
    <source>
        <strain evidence="9 10">E262AT.01</strain>
    </source>
</reference>
<comment type="similarity">
    <text evidence="2">Belongs to the SLC29A/ENT transporter (TC 2.A.57) family.</text>
</comment>
<keyword evidence="5 8" id="KW-1133">Transmembrane helix</keyword>
<evidence type="ECO:0000256" key="1">
    <source>
        <dbReference type="ARBA" id="ARBA00004141"/>
    </source>
</evidence>
<feature type="transmembrane region" description="Helical" evidence="8">
    <location>
        <begin position="53"/>
        <end position="72"/>
    </location>
</feature>
<feature type="transmembrane region" description="Helical" evidence="8">
    <location>
        <begin position="116"/>
        <end position="136"/>
    </location>
</feature>
<evidence type="ECO:0000256" key="2">
    <source>
        <dbReference type="ARBA" id="ARBA00007965"/>
    </source>
</evidence>
<dbReference type="GO" id="GO:0005337">
    <property type="term" value="F:nucleoside transmembrane transporter activity"/>
    <property type="evidence" value="ECO:0007669"/>
    <property type="project" value="InterPro"/>
</dbReference>
<feature type="transmembrane region" description="Helical" evidence="8">
    <location>
        <begin position="189"/>
        <end position="211"/>
    </location>
</feature>
<evidence type="ECO:0000256" key="6">
    <source>
        <dbReference type="ARBA" id="ARBA00023136"/>
    </source>
</evidence>
<evidence type="ECO:0000256" key="8">
    <source>
        <dbReference type="SAM" id="Phobius"/>
    </source>
</evidence>
<keyword evidence="10" id="KW-1185">Reference proteome</keyword>
<feature type="transmembrane region" description="Helical" evidence="8">
    <location>
        <begin position="93"/>
        <end position="110"/>
    </location>
</feature>
<dbReference type="SUPFAM" id="SSF103473">
    <property type="entry name" value="MFS general substrate transporter"/>
    <property type="match status" value="1"/>
</dbReference>
<organism evidence="9 10">
    <name type="scientific">Novymonas esmeraldas</name>
    <dbReference type="NCBI Taxonomy" id="1808958"/>
    <lineage>
        <taxon>Eukaryota</taxon>
        <taxon>Discoba</taxon>
        <taxon>Euglenozoa</taxon>
        <taxon>Kinetoplastea</taxon>
        <taxon>Metakinetoplastina</taxon>
        <taxon>Trypanosomatida</taxon>
        <taxon>Trypanosomatidae</taxon>
        <taxon>Novymonas</taxon>
    </lineage>
</organism>
<comment type="caution">
    <text evidence="9">The sequence shown here is derived from an EMBL/GenBank/DDBJ whole genome shotgun (WGS) entry which is preliminary data.</text>
</comment>
<dbReference type="InterPro" id="IPR036259">
    <property type="entry name" value="MFS_trans_sf"/>
</dbReference>
<accession>A0AAW0EKD7</accession>
<evidence type="ECO:0000313" key="9">
    <source>
        <dbReference type="EMBL" id="KAK7194121.1"/>
    </source>
</evidence>
<comment type="subcellular location">
    <subcellularLocation>
        <location evidence="1">Membrane</location>
        <topology evidence="1">Multi-pass membrane protein</topology>
    </subcellularLocation>
</comment>
<keyword evidence="3" id="KW-0813">Transport</keyword>
<evidence type="ECO:0000256" key="5">
    <source>
        <dbReference type="ARBA" id="ARBA00022989"/>
    </source>
</evidence>
<sequence length="563" mass="60592">MSMLPQVAMVGTSIAVGLTMVVGINAINSAPSFMLEYYKYLAGNESTEPRSPVFWNNILNFYTVVTLVAQAVHEPTNLTSFMCRFSLLSRLELSCVVMMVELLVILVMPHTHASEYSAIAAMMVVAYLGGAARAYFENTGYALFGPCPPIMLTGMLIGAAGSGALVSTLQIILRAGMADSYSAVLTQSLIYFCLSIGIIFLSGLLLATLLYNPYARRFVAEFRSSRSPWANIYRPRAAVKELSPQRATCVRDGVSGAPDEEAAAQRYMAESGSERDEMTEEEEELLQMGMGDGGRGSGGDAAGVFHAYHHPDTLFDDRVIATREELEAAPTRTGAPQLRGQCDRAGGATAPSSHSHESHTEVHGEVVAATKGGGLDGDDGAARAVHGEDLTTAELLQDVKLWPVVRKVYPMMLTCFLTFGITYLVYPGIMLAVDSADGWYTTLIMAAFNYSDLVGRLLTLWRRLWAPRKVILIASIVRIIFIPLLVLCAAHKIPSKAAAYVFTVIMGMSNGFVGTLSIVYTPETPSLLSDGERAMAGQLTGACLLIGCAVGSLIQLAEVLPFS</sequence>
<dbReference type="PANTHER" id="PTHR10332:SF10">
    <property type="entry name" value="EQUILIBRATIVE NUCLEOSIDE TRANSPORTER 4"/>
    <property type="match status" value="1"/>
</dbReference>
<dbReference type="Pfam" id="PF01733">
    <property type="entry name" value="Nucleoside_tran"/>
    <property type="match status" value="1"/>
</dbReference>
<dbReference type="GO" id="GO:0005886">
    <property type="term" value="C:plasma membrane"/>
    <property type="evidence" value="ECO:0007669"/>
    <property type="project" value="TreeGrafter"/>
</dbReference>
<evidence type="ECO:0000313" key="10">
    <source>
        <dbReference type="Proteomes" id="UP001430356"/>
    </source>
</evidence>
<dbReference type="Proteomes" id="UP001430356">
    <property type="component" value="Unassembled WGS sequence"/>
</dbReference>
<gene>
    <name evidence="9" type="ORF">NESM_000325300</name>
</gene>
<feature type="transmembrane region" description="Helical" evidence="8">
    <location>
        <begin position="438"/>
        <end position="458"/>
    </location>
</feature>
<name>A0AAW0EKD7_9TRYP</name>
<dbReference type="PANTHER" id="PTHR10332">
    <property type="entry name" value="EQUILIBRATIVE NUCLEOSIDE TRANSPORTER"/>
    <property type="match status" value="1"/>
</dbReference>
<proteinExistence type="inferred from homology"/>
<feature type="transmembrane region" description="Helical" evidence="8">
    <location>
        <begin position="156"/>
        <end position="177"/>
    </location>
</feature>
<dbReference type="AlphaFoldDB" id="A0AAW0EKD7"/>
<keyword evidence="4 8" id="KW-0812">Transmembrane</keyword>